<proteinExistence type="predicted"/>
<dbReference type="KEGG" id="mprt:ET475_12120"/>
<evidence type="ECO:0000259" key="4">
    <source>
        <dbReference type="Pfam" id="PF25976"/>
    </source>
</evidence>
<dbReference type="Pfam" id="PF25976">
    <property type="entry name" value="LpqB_N"/>
    <property type="match status" value="1"/>
</dbReference>
<dbReference type="Proteomes" id="UP000293995">
    <property type="component" value="Chromosome"/>
</dbReference>
<dbReference type="Pfam" id="PF10647">
    <property type="entry name" value="Gmad1"/>
    <property type="match status" value="1"/>
</dbReference>
<dbReference type="EMBL" id="CP035494">
    <property type="protein sequence ID" value="QAY60658.1"/>
    <property type="molecule type" value="Genomic_DNA"/>
</dbReference>
<dbReference type="InterPro" id="IPR059026">
    <property type="entry name" value="LpqB_N"/>
</dbReference>
<evidence type="ECO:0000256" key="1">
    <source>
        <dbReference type="SAM" id="SignalP"/>
    </source>
</evidence>
<feature type="domain" description="GerMN" evidence="2">
    <location>
        <begin position="181"/>
        <end position="287"/>
    </location>
</feature>
<evidence type="ECO:0000313" key="6">
    <source>
        <dbReference type="Proteomes" id="UP000293995"/>
    </source>
</evidence>
<evidence type="ECO:0000259" key="2">
    <source>
        <dbReference type="Pfam" id="PF10646"/>
    </source>
</evidence>
<sequence>MRRRMLRTALVAVVAACALALSACAGLPTSGPVFAGLPPGAVSPPDFSYVPVKPQDGASPEQIVQGFIDAGIGPEGNWAIAQLYLAPDYRDQWKPREITTIDDRTARSYVKSGDGKVVLTVTQQATVDADGVYKTSEGGQTPLAFQLEKVDDQWRISQAPDGIVLGTDQFTSVFHQYPLMYFDPSWQYLVPDMRWFPASNAATRIATALVNGKPSSWLAGSVKSAFPDDVSIDPPAVPVTGSIAEVSLTRPVLSLKSQTLDRMQTQLVRSMAAAGLSGVTMEYNGSALSAQEVATRSSRIDSRALVQTDKGFGFVAGADEVEAVAGITESMTKIRPASIELAADYSAAAVRTESGAVARVPASGDLLSLDERQGLINPVIDRAGFIWSVPESDPGGLVAFDPAGKRAEVNGAWTNASRVGAMAISRDGTRLAALVTVGGQPTIEVSGVVRDDDGVPTSLGDSVTLAKLPGRGIALTWIDDSTLGVLAQSGSGRVVVQQIVGGPASSISAPDDVVAIAGTTATTVRLLGADGTLYSERGSNWEKAGTGVRVLAQAQGIPPSTQG</sequence>
<feature type="domain" description="Lipoprotein LpqB N-terminal" evidence="4">
    <location>
        <begin position="53"/>
        <end position="170"/>
    </location>
</feature>
<feature type="signal peptide" evidence="1">
    <location>
        <begin position="1"/>
        <end position="25"/>
    </location>
</feature>
<keyword evidence="1" id="KW-0732">Signal</keyword>
<feature type="domain" description="Lipoprotein LpqB C-terminal" evidence="3">
    <location>
        <begin position="318"/>
        <end position="548"/>
    </location>
</feature>
<dbReference type="Pfam" id="PF10646">
    <property type="entry name" value="Germane"/>
    <property type="match status" value="1"/>
</dbReference>
<evidence type="ECO:0000259" key="3">
    <source>
        <dbReference type="Pfam" id="PF10647"/>
    </source>
</evidence>
<gene>
    <name evidence="5" type="ORF">ET475_12120</name>
</gene>
<feature type="chain" id="PRO_5039305411" evidence="1">
    <location>
        <begin position="26"/>
        <end position="563"/>
    </location>
</feature>
<name>A0A4P6ERV4_9MICO</name>
<organism evidence="5 6">
    <name type="scientific">Microbacterium protaetiae</name>
    <dbReference type="NCBI Taxonomy" id="2509458"/>
    <lineage>
        <taxon>Bacteria</taxon>
        <taxon>Bacillati</taxon>
        <taxon>Actinomycetota</taxon>
        <taxon>Actinomycetes</taxon>
        <taxon>Micrococcales</taxon>
        <taxon>Microbacteriaceae</taxon>
        <taxon>Microbacterium</taxon>
    </lineage>
</organism>
<reference evidence="5 6" key="1">
    <citation type="submission" date="2019-01" db="EMBL/GenBank/DDBJ databases">
        <title>Genome sequencing of strain DFW100M-13.</title>
        <authorList>
            <person name="Heo J."/>
            <person name="Kim S.-J."/>
            <person name="Kim J.-S."/>
            <person name="Hong S.-B."/>
            <person name="Kwon S.-W."/>
        </authorList>
    </citation>
    <scope>NUCLEOTIDE SEQUENCE [LARGE SCALE GENOMIC DNA]</scope>
    <source>
        <strain evidence="5 6">DFW100M-13</strain>
    </source>
</reference>
<protein>
    <submittedName>
        <fullName evidence="5">Uncharacterized protein</fullName>
    </submittedName>
</protein>
<dbReference type="InterPro" id="IPR019606">
    <property type="entry name" value="GerMN"/>
</dbReference>
<dbReference type="OrthoDB" id="3226781at2"/>
<evidence type="ECO:0000313" key="5">
    <source>
        <dbReference type="EMBL" id="QAY60658.1"/>
    </source>
</evidence>
<dbReference type="InterPro" id="IPR018910">
    <property type="entry name" value="LpqB_C"/>
</dbReference>
<accession>A0A4P6ERV4</accession>
<keyword evidence="6" id="KW-1185">Reference proteome</keyword>
<dbReference type="AlphaFoldDB" id="A0A4P6ERV4"/>
<dbReference type="PROSITE" id="PS51257">
    <property type="entry name" value="PROKAR_LIPOPROTEIN"/>
    <property type="match status" value="1"/>
</dbReference>